<evidence type="ECO:0000313" key="4">
    <source>
        <dbReference type="EMBL" id="CAA9283358.1"/>
    </source>
</evidence>
<dbReference type="GO" id="GO:1901135">
    <property type="term" value="P:carbohydrate derivative metabolic process"/>
    <property type="evidence" value="ECO:0007669"/>
    <property type="project" value="InterPro"/>
</dbReference>
<dbReference type="GO" id="GO:0004347">
    <property type="term" value="F:glucose-6-phosphate isomerase activity"/>
    <property type="evidence" value="ECO:0007669"/>
    <property type="project" value="InterPro"/>
</dbReference>
<dbReference type="Gene3D" id="3.40.50.10490">
    <property type="entry name" value="Glucose-6-phosphate isomerase like protein, domain 1"/>
    <property type="match status" value="1"/>
</dbReference>
<comment type="similarity">
    <text evidence="1">Belongs to the PGI/PMI family.</text>
</comment>
<gene>
    <name evidence="4" type="ORF">AVDCRST_MAG41-3770</name>
</gene>
<protein>
    <recommendedName>
        <fullName evidence="3">Bifunctional glucose-6-phosphate/mannose-6-phosphate isomerase C-terminal domain-containing protein</fullName>
    </recommendedName>
</protein>
<dbReference type="GO" id="GO:0005975">
    <property type="term" value="P:carbohydrate metabolic process"/>
    <property type="evidence" value="ECO:0007669"/>
    <property type="project" value="InterPro"/>
</dbReference>
<dbReference type="InterPro" id="IPR019490">
    <property type="entry name" value="Glu6P/Mann6P_isomerase_C"/>
</dbReference>
<dbReference type="GO" id="GO:0097367">
    <property type="term" value="F:carbohydrate derivative binding"/>
    <property type="evidence" value="ECO:0007669"/>
    <property type="project" value="InterPro"/>
</dbReference>
<dbReference type="Pfam" id="PF10432">
    <property type="entry name" value="bact-PGI_C"/>
    <property type="match status" value="1"/>
</dbReference>
<sequence length="369" mass="37361">MSSTLDEALLDSEQRLVAADRTDLLRSLATAGPQIRESMALSAESDVPGSLAGLRPRAVLVAADPVTADVAAVLAALADRPEASAPVVLVDGPALPVWAGAVDVLLVAGSAADPTATAGPALVEAAARRGMSVLGTGPDGSVLHEACGRNRLPYVPLPAARHPRADFWAPLVPLLLAAGELGLIPEPAMELRRCADLLDALAERAGPGAETYGNPAKSLALDLAESVPVLVGTTPVGGAAACRTSGQLAAAGRAAPWGALPGAPHQLGGLLAGDPGGDGDDLFRDRVDDFAPARPRLVLLRAAEESDRVRAQVDELVAHCGRRGVPVTEVVAEDAAGPIGRLASVVALLDFTAAYVGIASGTTIDEGDR</sequence>
<feature type="domain" description="Bifunctional glucose-6-phosphate/mannose-6-phosphate isomerase C-terminal" evidence="3">
    <location>
        <begin position="214"/>
        <end position="361"/>
    </location>
</feature>
<organism evidence="4">
    <name type="scientific">uncultured Mycobacteriales bacterium</name>
    <dbReference type="NCBI Taxonomy" id="581187"/>
    <lineage>
        <taxon>Bacteria</taxon>
        <taxon>Bacillati</taxon>
        <taxon>Actinomycetota</taxon>
        <taxon>Actinomycetes</taxon>
        <taxon>Mycobacteriales</taxon>
        <taxon>environmental samples</taxon>
    </lineage>
</organism>
<evidence type="ECO:0000259" key="3">
    <source>
        <dbReference type="Pfam" id="PF10432"/>
    </source>
</evidence>
<dbReference type="EMBL" id="CADCTP010000346">
    <property type="protein sequence ID" value="CAA9283358.1"/>
    <property type="molecule type" value="Genomic_DNA"/>
</dbReference>
<accession>A0A6J4JP26</accession>
<dbReference type="SUPFAM" id="SSF53697">
    <property type="entry name" value="SIS domain"/>
    <property type="match status" value="1"/>
</dbReference>
<keyword evidence="2" id="KW-0413">Isomerase</keyword>
<dbReference type="GO" id="GO:0004476">
    <property type="term" value="F:mannose-6-phosphate isomerase activity"/>
    <property type="evidence" value="ECO:0007669"/>
    <property type="project" value="InterPro"/>
</dbReference>
<evidence type="ECO:0000256" key="2">
    <source>
        <dbReference type="ARBA" id="ARBA00023235"/>
    </source>
</evidence>
<dbReference type="InterPro" id="IPR046348">
    <property type="entry name" value="SIS_dom_sf"/>
</dbReference>
<dbReference type="AlphaFoldDB" id="A0A6J4JP26"/>
<reference evidence="4" key="1">
    <citation type="submission" date="2020-02" db="EMBL/GenBank/DDBJ databases">
        <authorList>
            <person name="Meier V. D."/>
        </authorList>
    </citation>
    <scope>NUCLEOTIDE SEQUENCE</scope>
    <source>
        <strain evidence="4">AVDCRST_MAG41</strain>
    </source>
</reference>
<proteinExistence type="inferred from homology"/>
<evidence type="ECO:0000256" key="1">
    <source>
        <dbReference type="ARBA" id="ARBA00010523"/>
    </source>
</evidence>
<name>A0A6J4JP26_9ACTN</name>